<dbReference type="Proteomes" id="UP001141253">
    <property type="component" value="Chromosome 8"/>
</dbReference>
<name>A0ABQ8ZZM7_9ROSI</name>
<sequence>MVTRPQSSEQGDTRFPRDHIRVSPAVPLDFQHKDNQSEVEVPPCPLQQIMPAVRMLMEAVIESLKDLELPHPNAGEQLASVSPASAKSSQKDDQEMHIQL</sequence>
<organism evidence="2 3">
    <name type="scientific">Salix suchowensis</name>
    <dbReference type="NCBI Taxonomy" id="1278906"/>
    <lineage>
        <taxon>Eukaryota</taxon>
        <taxon>Viridiplantae</taxon>
        <taxon>Streptophyta</taxon>
        <taxon>Embryophyta</taxon>
        <taxon>Tracheophyta</taxon>
        <taxon>Spermatophyta</taxon>
        <taxon>Magnoliopsida</taxon>
        <taxon>eudicotyledons</taxon>
        <taxon>Gunneridae</taxon>
        <taxon>Pentapetalae</taxon>
        <taxon>rosids</taxon>
        <taxon>fabids</taxon>
        <taxon>Malpighiales</taxon>
        <taxon>Salicaceae</taxon>
        <taxon>Saliceae</taxon>
        <taxon>Salix</taxon>
    </lineage>
</organism>
<feature type="region of interest" description="Disordered" evidence="1">
    <location>
        <begin position="71"/>
        <end position="100"/>
    </location>
</feature>
<accession>A0ABQ8ZZM7</accession>
<comment type="caution">
    <text evidence="2">The sequence shown here is derived from an EMBL/GenBank/DDBJ whole genome shotgun (WGS) entry which is preliminary data.</text>
</comment>
<feature type="compositionally biased region" description="Polar residues" evidence="1">
    <location>
        <begin position="79"/>
        <end position="88"/>
    </location>
</feature>
<evidence type="ECO:0000256" key="1">
    <source>
        <dbReference type="SAM" id="MobiDB-lite"/>
    </source>
</evidence>
<feature type="compositionally biased region" description="Basic and acidic residues" evidence="1">
    <location>
        <begin position="89"/>
        <end position="100"/>
    </location>
</feature>
<dbReference type="EMBL" id="JAPFFI010000023">
    <property type="protein sequence ID" value="KAJ6321156.1"/>
    <property type="molecule type" value="Genomic_DNA"/>
</dbReference>
<proteinExistence type="predicted"/>
<feature type="compositionally biased region" description="Basic and acidic residues" evidence="1">
    <location>
        <begin position="11"/>
        <end position="20"/>
    </location>
</feature>
<feature type="region of interest" description="Disordered" evidence="1">
    <location>
        <begin position="1"/>
        <end position="20"/>
    </location>
</feature>
<keyword evidence="3" id="KW-1185">Reference proteome</keyword>
<evidence type="ECO:0000313" key="3">
    <source>
        <dbReference type="Proteomes" id="UP001141253"/>
    </source>
</evidence>
<gene>
    <name evidence="2" type="ORF">OIU77_011288</name>
</gene>
<reference evidence="2" key="2">
    <citation type="journal article" date="2023" name="Int. J. Mol. Sci.">
        <title>De Novo Assembly and Annotation of 11 Diverse Shrub Willow (Salix) Genomes Reveals Novel Gene Organization in Sex-Linked Regions.</title>
        <authorList>
            <person name="Hyden B."/>
            <person name="Feng K."/>
            <person name="Yates T.B."/>
            <person name="Jawdy S."/>
            <person name="Cereghino C."/>
            <person name="Smart L.B."/>
            <person name="Muchero W."/>
        </authorList>
    </citation>
    <scope>NUCLEOTIDE SEQUENCE</scope>
    <source>
        <tissue evidence="2">Shoot tip</tissue>
    </source>
</reference>
<feature type="compositionally biased region" description="Polar residues" evidence="1">
    <location>
        <begin position="1"/>
        <end position="10"/>
    </location>
</feature>
<evidence type="ECO:0000313" key="2">
    <source>
        <dbReference type="EMBL" id="KAJ6321156.1"/>
    </source>
</evidence>
<protein>
    <submittedName>
        <fullName evidence="2">Uncharacterized protein</fullName>
    </submittedName>
</protein>
<reference evidence="2" key="1">
    <citation type="submission" date="2022-10" db="EMBL/GenBank/DDBJ databases">
        <authorList>
            <person name="Hyden B.L."/>
            <person name="Feng K."/>
            <person name="Yates T."/>
            <person name="Jawdy S."/>
            <person name="Smart L.B."/>
            <person name="Muchero W."/>
        </authorList>
    </citation>
    <scope>NUCLEOTIDE SEQUENCE</scope>
    <source>
        <tissue evidence="2">Shoot tip</tissue>
    </source>
</reference>